<accession>A0ABR2KT34</accession>
<evidence type="ECO:0000313" key="2">
    <source>
        <dbReference type="Proteomes" id="UP001470230"/>
    </source>
</evidence>
<dbReference type="Proteomes" id="UP001470230">
    <property type="component" value="Unassembled WGS sequence"/>
</dbReference>
<reference evidence="1 2" key="1">
    <citation type="submission" date="2024-04" db="EMBL/GenBank/DDBJ databases">
        <title>Tritrichomonas musculus Genome.</title>
        <authorList>
            <person name="Alves-Ferreira E."/>
            <person name="Grigg M."/>
            <person name="Lorenzi H."/>
            <person name="Galac M."/>
        </authorList>
    </citation>
    <scope>NUCLEOTIDE SEQUENCE [LARGE SCALE GENOMIC DNA]</scope>
    <source>
        <strain evidence="1 2">EAF2021</strain>
    </source>
</reference>
<keyword evidence="2" id="KW-1185">Reference proteome</keyword>
<dbReference type="EMBL" id="JAPFFF010000003">
    <property type="protein sequence ID" value="KAK8893582.1"/>
    <property type="molecule type" value="Genomic_DNA"/>
</dbReference>
<protein>
    <submittedName>
        <fullName evidence="1">Uncharacterized protein</fullName>
    </submittedName>
</protein>
<comment type="caution">
    <text evidence="1">The sequence shown here is derived from an EMBL/GenBank/DDBJ whole genome shotgun (WGS) entry which is preliminary data.</text>
</comment>
<sequence length="125" mass="14873">MNDQGNSQRDDVKESVSVFRPHISNFDIRQFIFAPLKKLFTKTTTEKQNYGITQDEICNDLSEYFHRTYENVLFDESFDVNLKPQVQNSIQEEAMINDYNFTVENKNEDNDNINLVEEEPQFRTY</sequence>
<name>A0ABR2KT34_9EUKA</name>
<gene>
    <name evidence="1" type="ORF">M9Y10_022005</name>
</gene>
<evidence type="ECO:0000313" key="1">
    <source>
        <dbReference type="EMBL" id="KAK8893582.1"/>
    </source>
</evidence>
<proteinExistence type="predicted"/>
<organism evidence="1 2">
    <name type="scientific">Tritrichomonas musculus</name>
    <dbReference type="NCBI Taxonomy" id="1915356"/>
    <lineage>
        <taxon>Eukaryota</taxon>
        <taxon>Metamonada</taxon>
        <taxon>Parabasalia</taxon>
        <taxon>Tritrichomonadida</taxon>
        <taxon>Tritrichomonadidae</taxon>
        <taxon>Tritrichomonas</taxon>
    </lineage>
</organism>